<name>A0A0A9GMU0_ARUDO</name>
<accession>A0A0A9GMU0</accession>
<dbReference type="AlphaFoldDB" id="A0A0A9GMU0"/>
<reference evidence="2" key="2">
    <citation type="journal article" date="2015" name="Data Brief">
        <title>Shoot transcriptome of the giant reed, Arundo donax.</title>
        <authorList>
            <person name="Barrero R.A."/>
            <person name="Guerrero F.D."/>
            <person name="Moolhuijzen P."/>
            <person name="Goolsby J.A."/>
            <person name="Tidwell J."/>
            <person name="Bellgard S.E."/>
            <person name="Bellgard M.I."/>
        </authorList>
    </citation>
    <scope>NUCLEOTIDE SEQUENCE</scope>
    <source>
        <tissue evidence="2">Shoot tissue taken approximately 20 cm above the soil surface</tissue>
    </source>
</reference>
<protein>
    <submittedName>
        <fullName evidence="2">Uncharacterized protein</fullName>
    </submittedName>
</protein>
<feature type="region of interest" description="Disordered" evidence="1">
    <location>
        <begin position="1"/>
        <end position="22"/>
    </location>
</feature>
<reference evidence="2" key="1">
    <citation type="submission" date="2014-09" db="EMBL/GenBank/DDBJ databases">
        <authorList>
            <person name="Magalhaes I.L.F."/>
            <person name="Oliveira U."/>
            <person name="Santos F.R."/>
            <person name="Vidigal T.H.D.A."/>
            <person name="Brescovit A.D."/>
            <person name="Santos A.J."/>
        </authorList>
    </citation>
    <scope>NUCLEOTIDE SEQUENCE</scope>
    <source>
        <tissue evidence="2">Shoot tissue taken approximately 20 cm above the soil surface</tissue>
    </source>
</reference>
<dbReference type="EMBL" id="GBRH01172094">
    <property type="protein sequence ID" value="JAE25802.1"/>
    <property type="molecule type" value="Transcribed_RNA"/>
</dbReference>
<evidence type="ECO:0000313" key="2">
    <source>
        <dbReference type="EMBL" id="JAE25802.1"/>
    </source>
</evidence>
<proteinExistence type="predicted"/>
<sequence>MSPKTTMRCSEFCPGKGGARNE</sequence>
<evidence type="ECO:0000256" key="1">
    <source>
        <dbReference type="SAM" id="MobiDB-lite"/>
    </source>
</evidence>
<organism evidence="2">
    <name type="scientific">Arundo donax</name>
    <name type="common">Giant reed</name>
    <name type="synonym">Donax arundinaceus</name>
    <dbReference type="NCBI Taxonomy" id="35708"/>
    <lineage>
        <taxon>Eukaryota</taxon>
        <taxon>Viridiplantae</taxon>
        <taxon>Streptophyta</taxon>
        <taxon>Embryophyta</taxon>
        <taxon>Tracheophyta</taxon>
        <taxon>Spermatophyta</taxon>
        <taxon>Magnoliopsida</taxon>
        <taxon>Liliopsida</taxon>
        <taxon>Poales</taxon>
        <taxon>Poaceae</taxon>
        <taxon>PACMAD clade</taxon>
        <taxon>Arundinoideae</taxon>
        <taxon>Arundineae</taxon>
        <taxon>Arundo</taxon>
    </lineage>
</organism>